<sequence length="357" mass="39364">MLELESEGDDDKAELLALTSEDEGAGVLEAASEVEDVLETTVMVGVDVAPTSDTLDEEGKSTELEDERVGELWLTSDDEDERIELLEIEESVVAATDEEDDGISEEEDETNELLSVLEAATELDDEVRLSDVDANGVAEDERLSCDDVLKLELLCDDEIWSTLLLETTEEELELWTSNEATELSEDEVVTTVVETTDEEDDRSDVGVGAGEADGQLPSKSLYMHIEVPESKETVWHVHAREIDEDDAEELMSVDEDDTTDDDEVIEELNEGDSDADEDSENEYVDTVEDTRLSEEMLAEDEVTTSEVIDDGVVAPLEDEPELNEPELGAAELPVELAVVEISLELEVDWIVAKAEID</sequence>
<name>A0A9P4HFP5_9PLEO</name>
<dbReference type="Proteomes" id="UP000799777">
    <property type="component" value="Unassembled WGS sequence"/>
</dbReference>
<evidence type="ECO:0000313" key="2">
    <source>
        <dbReference type="EMBL" id="KAF2034316.1"/>
    </source>
</evidence>
<evidence type="ECO:0000256" key="1">
    <source>
        <dbReference type="SAM" id="MobiDB-lite"/>
    </source>
</evidence>
<protein>
    <submittedName>
        <fullName evidence="2">Uncharacterized protein</fullName>
    </submittedName>
</protein>
<feature type="region of interest" description="Disordered" evidence="1">
    <location>
        <begin position="194"/>
        <end position="215"/>
    </location>
</feature>
<keyword evidence="3" id="KW-1185">Reference proteome</keyword>
<comment type="caution">
    <text evidence="2">The sequence shown here is derived from an EMBL/GenBank/DDBJ whole genome shotgun (WGS) entry which is preliminary data.</text>
</comment>
<reference evidence="2" key="1">
    <citation type="journal article" date="2020" name="Stud. Mycol.">
        <title>101 Dothideomycetes genomes: a test case for predicting lifestyles and emergence of pathogens.</title>
        <authorList>
            <person name="Haridas S."/>
            <person name="Albert R."/>
            <person name="Binder M."/>
            <person name="Bloem J."/>
            <person name="Labutti K."/>
            <person name="Salamov A."/>
            <person name="Andreopoulos B."/>
            <person name="Baker S."/>
            <person name="Barry K."/>
            <person name="Bills G."/>
            <person name="Bluhm B."/>
            <person name="Cannon C."/>
            <person name="Castanera R."/>
            <person name="Culley D."/>
            <person name="Daum C."/>
            <person name="Ezra D."/>
            <person name="Gonzalez J."/>
            <person name="Henrissat B."/>
            <person name="Kuo A."/>
            <person name="Liang C."/>
            <person name="Lipzen A."/>
            <person name="Lutzoni F."/>
            <person name="Magnuson J."/>
            <person name="Mondo S."/>
            <person name="Nolan M."/>
            <person name="Ohm R."/>
            <person name="Pangilinan J."/>
            <person name="Park H.-J."/>
            <person name="Ramirez L."/>
            <person name="Alfaro M."/>
            <person name="Sun H."/>
            <person name="Tritt A."/>
            <person name="Yoshinaga Y."/>
            <person name="Zwiers L.-H."/>
            <person name="Turgeon B."/>
            <person name="Goodwin S."/>
            <person name="Spatafora J."/>
            <person name="Crous P."/>
            <person name="Grigoriev I."/>
        </authorList>
    </citation>
    <scope>NUCLEOTIDE SEQUENCE</scope>
    <source>
        <strain evidence="2">CBS 110217</strain>
    </source>
</reference>
<proteinExistence type="predicted"/>
<evidence type="ECO:0000313" key="3">
    <source>
        <dbReference type="Proteomes" id="UP000799777"/>
    </source>
</evidence>
<accession>A0A9P4HFP5</accession>
<dbReference type="AlphaFoldDB" id="A0A9P4HFP5"/>
<organism evidence="2 3">
    <name type="scientific">Setomelanomma holmii</name>
    <dbReference type="NCBI Taxonomy" id="210430"/>
    <lineage>
        <taxon>Eukaryota</taxon>
        <taxon>Fungi</taxon>
        <taxon>Dikarya</taxon>
        <taxon>Ascomycota</taxon>
        <taxon>Pezizomycotina</taxon>
        <taxon>Dothideomycetes</taxon>
        <taxon>Pleosporomycetidae</taxon>
        <taxon>Pleosporales</taxon>
        <taxon>Pleosporineae</taxon>
        <taxon>Phaeosphaeriaceae</taxon>
        <taxon>Setomelanomma</taxon>
    </lineage>
</organism>
<gene>
    <name evidence="2" type="ORF">EK21DRAFT_107941</name>
</gene>
<dbReference type="EMBL" id="ML978161">
    <property type="protein sequence ID" value="KAF2034316.1"/>
    <property type="molecule type" value="Genomic_DNA"/>
</dbReference>